<dbReference type="InterPro" id="IPR018062">
    <property type="entry name" value="HTH_AraC-typ_CS"/>
</dbReference>
<proteinExistence type="predicted"/>
<dbReference type="GO" id="GO:0003700">
    <property type="term" value="F:DNA-binding transcription factor activity"/>
    <property type="evidence" value="ECO:0007669"/>
    <property type="project" value="InterPro"/>
</dbReference>
<evidence type="ECO:0000259" key="4">
    <source>
        <dbReference type="PROSITE" id="PS01124"/>
    </source>
</evidence>
<reference evidence="5 6" key="1">
    <citation type="submission" date="2016-05" db="EMBL/GenBank/DDBJ databases">
        <authorList>
            <person name="Lavstsen T."/>
            <person name="Jespersen J.S."/>
        </authorList>
    </citation>
    <scope>NUCLEOTIDE SEQUENCE [LARGE SCALE GENOMIC DNA]</scope>
    <source>
        <strain evidence="5 6">KCJ1736</strain>
    </source>
</reference>
<dbReference type="Pfam" id="PF12833">
    <property type="entry name" value="HTH_18"/>
    <property type="match status" value="1"/>
</dbReference>
<dbReference type="InterPro" id="IPR050204">
    <property type="entry name" value="AraC_XylS_family_regulators"/>
</dbReference>
<dbReference type="PROSITE" id="PS00041">
    <property type="entry name" value="HTH_ARAC_FAMILY_1"/>
    <property type="match status" value="1"/>
</dbReference>
<keyword evidence="3" id="KW-0804">Transcription</keyword>
<name>A0A176XF82_AGRTU</name>
<dbReference type="PANTHER" id="PTHR46796">
    <property type="entry name" value="HTH-TYPE TRANSCRIPTIONAL ACTIVATOR RHAS-RELATED"/>
    <property type="match status" value="1"/>
</dbReference>
<dbReference type="InterPro" id="IPR018060">
    <property type="entry name" value="HTH_AraC"/>
</dbReference>
<keyword evidence="1" id="KW-0805">Transcription regulation</keyword>
<evidence type="ECO:0000313" key="5">
    <source>
        <dbReference type="EMBL" id="OAE48217.1"/>
    </source>
</evidence>
<sequence length="317" mass="35252">MVIYGEAAMISKESLDAHHRLAGTMGLCSWNVGWRSLLLRAYIEPPEAENLVTAATSDHLIVLAAEGKCRIEGQYAGRWQEAVYLKGDIGMTAPEEEVHLRWREGRNLKTLQLHLPSATFADVASLDPGCIREIRLPNQLVRPDPTIHSVLLSLARAAKATVSELYADSVAHFLANHLLTFHCGAPPVQVGNEPKRMALADALLRESLRSNLSLDQLAAAAGMSKYHLLRVFKETFGETPFRRLTRYRMEAARELLHDADATVSRVGYSCGYENPTHFAITFRRFYGLSPSAYKTSFKIRQQSSDADTKCIKSLDLG</sequence>
<evidence type="ECO:0000313" key="6">
    <source>
        <dbReference type="Proteomes" id="UP000077098"/>
    </source>
</evidence>
<keyword evidence="2" id="KW-0238">DNA-binding</keyword>
<evidence type="ECO:0000256" key="2">
    <source>
        <dbReference type="ARBA" id="ARBA00023125"/>
    </source>
</evidence>
<dbReference type="SMART" id="SM00342">
    <property type="entry name" value="HTH_ARAC"/>
    <property type="match status" value="1"/>
</dbReference>
<dbReference type="EMBL" id="LXPS01000007">
    <property type="protein sequence ID" value="OAE48217.1"/>
    <property type="molecule type" value="Genomic_DNA"/>
</dbReference>
<feature type="domain" description="HTH araC/xylS-type" evidence="4">
    <location>
        <begin position="198"/>
        <end position="296"/>
    </location>
</feature>
<evidence type="ECO:0000256" key="3">
    <source>
        <dbReference type="ARBA" id="ARBA00023163"/>
    </source>
</evidence>
<dbReference type="PANTHER" id="PTHR46796:SF6">
    <property type="entry name" value="ARAC SUBFAMILY"/>
    <property type="match status" value="1"/>
</dbReference>
<dbReference type="Proteomes" id="UP000077098">
    <property type="component" value="Unassembled WGS sequence"/>
</dbReference>
<dbReference type="PRINTS" id="PR00032">
    <property type="entry name" value="HTHARAC"/>
</dbReference>
<dbReference type="PROSITE" id="PS01124">
    <property type="entry name" value="HTH_ARAC_FAMILY_2"/>
    <property type="match status" value="1"/>
</dbReference>
<gene>
    <name evidence="5" type="ORF">A7J57_22720</name>
</gene>
<dbReference type="SUPFAM" id="SSF46689">
    <property type="entry name" value="Homeodomain-like"/>
    <property type="match status" value="2"/>
</dbReference>
<comment type="caution">
    <text evidence="5">The sequence shown here is derived from an EMBL/GenBank/DDBJ whole genome shotgun (WGS) entry which is preliminary data.</text>
</comment>
<dbReference type="AlphaFoldDB" id="A0A176XF82"/>
<dbReference type="GO" id="GO:0043565">
    <property type="term" value="F:sequence-specific DNA binding"/>
    <property type="evidence" value="ECO:0007669"/>
    <property type="project" value="InterPro"/>
</dbReference>
<evidence type="ECO:0000256" key="1">
    <source>
        <dbReference type="ARBA" id="ARBA00023015"/>
    </source>
</evidence>
<protein>
    <recommendedName>
        <fullName evidence="4">HTH araC/xylS-type domain-containing protein</fullName>
    </recommendedName>
</protein>
<accession>A0A176XF82</accession>
<organism evidence="5 6">
    <name type="scientific">Agrobacterium tumefaciens</name>
    <dbReference type="NCBI Taxonomy" id="358"/>
    <lineage>
        <taxon>Bacteria</taxon>
        <taxon>Pseudomonadati</taxon>
        <taxon>Pseudomonadota</taxon>
        <taxon>Alphaproteobacteria</taxon>
        <taxon>Hyphomicrobiales</taxon>
        <taxon>Rhizobiaceae</taxon>
        <taxon>Rhizobium/Agrobacterium group</taxon>
        <taxon>Agrobacterium</taxon>
        <taxon>Agrobacterium tumefaciens complex</taxon>
    </lineage>
</organism>
<dbReference type="Gene3D" id="1.10.10.60">
    <property type="entry name" value="Homeodomain-like"/>
    <property type="match status" value="2"/>
</dbReference>
<dbReference type="InterPro" id="IPR009057">
    <property type="entry name" value="Homeodomain-like_sf"/>
</dbReference>
<dbReference type="InterPro" id="IPR020449">
    <property type="entry name" value="Tscrpt_reg_AraC-type_HTH"/>
</dbReference>
<dbReference type="RefSeq" id="WP_063947994.1">
    <property type="nucleotide sequence ID" value="NZ_LXPS01000007.1"/>
</dbReference>